<dbReference type="PROSITE" id="PS00211">
    <property type="entry name" value="ABC_TRANSPORTER_1"/>
    <property type="match status" value="1"/>
</dbReference>
<dbReference type="Pfam" id="PF00005">
    <property type="entry name" value="ABC_tran"/>
    <property type="match status" value="1"/>
</dbReference>
<keyword evidence="2" id="KW-0547">Nucleotide-binding</keyword>
<dbReference type="InterPro" id="IPR027417">
    <property type="entry name" value="P-loop_NTPase"/>
</dbReference>
<dbReference type="CDD" id="cd03255">
    <property type="entry name" value="ABC_MJ0796_LolCDE_FtsE"/>
    <property type="match status" value="1"/>
</dbReference>
<dbReference type="OrthoDB" id="3176024at2"/>
<dbReference type="GO" id="GO:0005524">
    <property type="term" value="F:ATP binding"/>
    <property type="evidence" value="ECO:0007669"/>
    <property type="project" value="UniProtKB-KW"/>
</dbReference>
<evidence type="ECO:0000256" key="3">
    <source>
        <dbReference type="ARBA" id="ARBA00022840"/>
    </source>
</evidence>
<dbReference type="InterPro" id="IPR003439">
    <property type="entry name" value="ABC_transporter-like_ATP-bd"/>
</dbReference>
<dbReference type="Gene3D" id="3.40.50.300">
    <property type="entry name" value="P-loop containing nucleotide triphosphate hydrolases"/>
    <property type="match status" value="1"/>
</dbReference>
<name>A0A255EVD2_9ACTN</name>
<dbReference type="SUPFAM" id="SSF52540">
    <property type="entry name" value="P-loop containing nucleoside triphosphate hydrolases"/>
    <property type="match status" value="1"/>
</dbReference>
<dbReference type="Proteomes" id="UP000216533">
    <property type="component" value="Unassembled WGS sequence"/>
</dbReference>
<proteinExistence type="predicted"/>
<dbReference type="Proteomes" id="UP000216300">
    <property type="component" value="Unassembled WGS sequence"/>
</dbReference>
<dbReference type="PANTHER" id="PTHR24220:SF86">
    <property type="entry name" value="ABC TRANSPORTER ABCH.1"/>
    <property type="match status" value="1"/>
</dbReference>
<feature type="domain" description="ABC transporter" evidence="4">
    <location>
        <begin position="7"/>
        <end position="225"/>
    </location>
</feature>
<dbReference type="AlphaFoldDB" id="A0A255EVD2"/>
<reference evidence="7 8" key="1">
    <citation type="submission" date="2017-07" db="EMBL/GenBank/DDBJ databases">
        <title>Draft whole genome sequences of clinical Proprionibacteriaceae strains.</title>
        <authorList>
            <person name="Bernier A.-M."/>
            <person name="Bernard K."/>
            <person name="Domingo M.-C."/>
        </authorList>
    </citation>
    <scope>NUCLEOTIDE SEQUENCE [LARGE SCALE GENOMIC DNA]</scope>
    <source>
        <strain evidence="6 7">NML 150081</strain>
        <strain evidence="5 8">NML 160184</strain>
    </source>
</reference>
<keyword evidence="7" id="KW-1185">Reference proteome</keyword>
<gene>
    <name evidence="6" type="ORF">CGZ91_00875</name>
    <name evidence="5" type="ORF">CGZ92_05890</name>
</gene>
<evidence type="ECO:0000256" key="1">
    <source>
        <dbReference type="ARBA" id="ARBA00022448"/>
    </source>
</evidence>
<accession>A0A255E8F9</accession>
<dbReference type="SMART" id="SM00382">
    <property type="entry name" value="AAA"/>
    <property type="match status" value="1"/>
</dbReference>
<dbReference type="InterPro" id="IPR017871">
    <property type="entry name" value="ABC_transporter-like_CS"/>
</dbReference>
<dbReference type="EMBL" id="NMVI01000015">
    <property type="protein sequence ID" value="OYN87796.1"/>
    <property type="molecule type" value="Genomic_DNA"/>
</dbReference>
<accession>A0A255EVD2</accession>
<dbReference type="PROSITE" id="PS50893">
    <property type="entry name" value="ABC_TRANSPORTER_2"/>
    <property type="match status" value="1"/>
</dbReference>
<evidence type="ECO:0000313" key="6">
    <source>
        <dbReference type="EMBL" id="OYN92103.1"/>
    </source>
</evidence>
<dbReference type="GO" id="GO:0005886">
    <property type="term" value="C:plasma membrane"/>
    <property type="evidence" value="ECO:0007669"/>
    <property type="project" value="TreeGrafter"/>
</dbReference>
<evidence type="ECO:0000259" key="4">
    <source>
        <dbReference type="PROSITE" id="PS50893"/>
    </source>
</evidence>
<evidence type="ECO:0000313" key="7">
    <source>
        <dbReference type="Proteomes" id="UP000216300"/>
    </source>
</evidence>
<keyword evidence="3 6" id="KW-0067">ATP-binding</keyword>
<dbReference type="GO" id="GO:0016887">
    <property type="term" value="F:ATP hydrolysis activity"/>
    <property type="evidence" value="ECO:0007669"/>
    <property type="project" value="InterPro"/>
</dbReference>
<organism evidence="6 7">
    <name type="scientific">Parenemella sanctibonifatiensis</name>
    <dbReference type="NCBI Taxonomy" id="2016505"/>
    <lineage>
        <taxon>Bacteria</taxon>
        <taxon>Bacillati</taxon>
        <taxon>Actinomycetota</taxon>
        <taxon>Actinomycetes</taxon>
        <taxon>Propionibacteriales</taxon>
        <taxon>Propionibacteriaceae</taxon>
        <taxon>Parenemella</taxon>
    </lineage>
</organism>
<dbReference type="GO" id="GO:0022857">
    <property type="term" value="F:transmembrane transporter activity"/>
    <property type="evidence" value="ECO:0007669"/>
    <property type="project" value="TreeGrafter"/>
</dbReference>
<dbReference type="EMBL" id="NMVJ01000001">
    <property type="protein sequence ID" value="OYN92103.1"/>
    <property type="molecule type" value="Genomic_DNA"/>
</dbReference>
<evidence type="ECO:0000256" key="2">
    <source>
        <dbReference type="ARBA" id="ARBA00022741"/>
    </source>
</evidence>
<protein>
    <submittedName>
        <fullName evidence="6">ABC transporter ATP-binding protein</fullName>
    </submittedName>
</protein>
<keyword evidence="1" id="KW-0813">Transport</keyword>
<evidence type="ECO:0000313" key="8">
    <source>
        <dbReference type="Proteomes" id="UP000216533"/>
    </source>
</evidence>
<dbReference type="PANTHER" id="PTHR24220">
    <property type="entry name" value="IMPORT ATP-BINDING PROTEIN"/>
    <property type="match status" value="1"/>
</dbReference>
<evidence type="ECO:0000313" key="5">
    <source>
        <dbReference type="EMBL" id="OYN87796.1"/>
    </source>
</evidence>
<dbReference type="RefSeq" id="WP_094450462.1">
    <property type="nucleotide sequence ID" value="NZ_NMVI01000015.1"/>
</dbReference>
<sequence>MGAETLVEARGLHRTFVTRAEQVHAVKGVDLRLSAGRLMLLTGPSGSGKSTLINLLAGLDTPDRGEIEVLGVDVVAASEKTRAAIRLNGLGVVFQDNNLIREFSALENVMVPLVARGLSWRDARDRSLEALDWMGVAQVARRRPPEMSGGQRQRVGIARALVGDKRILLADEPTGALDQENSHALFRLLKQFADERSVAVLLCSHDPGAEDYCDDKLAIADGAVS</sequence>
<dbReference type="InterPro" id="IPR017911">
    <property type="entry name" value="MacB-like_ATP-bd"/>
</dbReference>
<dbReference type="InterPro" id="IPR003593">
    <property type="entry name" value="AAA+_ATPase"/>
</dbReference>
<dbReference type="InterPro" id="IPR015854">
    <property type="entry name" value="ABC_transpr_LolD-like"/>
</dbReference>
<comment type="caution">
    <text evidence="6">The sequence shown here is derived from an EMBL/GenBank/DDBJ whole genome shotgun (WGS) entry which is preliminary data.</text>
</comment>